<dbReference type="InterPro" id="IPR002889">
    <property type="entry name" value="WSC_carb-bd"/>
</dbReference>
<keyword evidence="2" id="KW-0812">Transmembrane</keyword>
<keyword evidence="4" id="KW-1133">Transmembrane helix</keyword>
<dbReference type="PANTHER" id="PTHR24269:SF25">
    <property type="entry name" value="WSC DOMAIN-CONTAINING PROTEIN"/>
    <property type="match status" value="1"/>
</dbReference>
<evidence type="ECO:0000256" key="3">
    <source>
        <dbReference type="ARBA" id="ARBA00022729"/>
    </source>
</evidence>
<dbReference type="Pfam" id="PF01822">
    <property type="entry name" value="WSC"/>
    <property type="match status" value="2"/>
</dbReference>
<dbReference type="SMART" id="SM00321">
    <property type="entry name" value="WSC"/>
    <property type="match status" value="2"/>
</dbReference>
<reference evidence="9" key="1">
    <citation type="submission" date="2019-10" db="EMBL/GenBank/DDBJ databases">
        <authorList>
            <person name="Nor Muhammad N."/>
        </authorList>
    </citation>
    <scope>NUCLEOTIDE SEQUENCE</scope>
</reference>
<evidence type="ECO:0000256" key="4">
    <source>
        <dbReference type="ARBA" id="ARBA00022989"/>
    </source>
</evidence>
<evidence type="ECO:0000256" key="7">
    <source>
        <dbReference type="SAM" id="SignalP"/>
    </source>
</evidence>
<feature type="domain" description="WSC" evidence="8">
    <location>
        <begin position="153"/>
        <end position="253"/>
    </location>
</feature>
<evidence type="ECO:0000313" key="9">
    <source>
        <dbReference type="EMBL" id="VWO94152.1"/>
    </source>
</evidence>
<evidence type="ECO:0000259" key="8">
    <source>
        <dbReference type="PROSITE" id="PS51212"/>
    </source>
</evidence>
<keyword evidence="6" id="KW-0325">Glycoprotein</keyword>
<evidence type="ECO:0000256" key="5">
    <source>
        <dbReference type="ARBA" id="ARBA00023136"/>
    </source>
</evidence>
<evidence type="ECO:0000256" key="6">
    <source>
        <dbReference type="ARBA" id="ARBA00023180"/>
    </source>
</evidence>
<evidence type="ECO:0000256" key="1">
    <source>
        <dbReference type="ARBA" id="ARBA00004167"/>
    </source>
</evidence>
<comment type="subcellular location">
    <subcellularLocation>
        <location evidence="1">Membrane</location>
        <topology evidence="1">Single-pass membrane protein</topology>
    </subcellularLocation>
</comment>
<feature type="signal peptide" evidence="7">
    <location>
        <begin position="1"/>
        <end position="18"/>
    </location>
</feature>
<dbReference type="AlphaFoldDB" id="A0A5K1JRW7"/>
<feature type="chain" id="PRO_5023927865" description="WSC domain-containing protein" evidence="7">
    <location>
        <begin position="19"/>
        <end position="254"/>
    </location>
</feature>
<proteinExistence type="predicted"/>
<name>A0A5K1JRW7_9APHY</name>
<dbReference type="EMBL" id="LR723803">
    <property type="protein sequence ID" value="VWO94152.1"/>
    <property type="molecule type" value="Genomic_DNA"/>
</dbReference>
<keyword evidence="3 7" id="KW-0732">Signal</keyword>
<organism evidence="9">
    <name type="scientific">Ganoderma boninense</name>
    <dbReference type="NCBI Taxonomy" id="34458"/>
    <lineage>
        <taxon>Eukaryota</taxon>
        <taxon>Fungi</taxon>
        <taxon>Dikarya</taxon>
        <taxon>Basidiomycota</taxon>
        <taxon>Agaricomycotina</taxon>
        <taxon>Agaricomycetes</taxon>
        <taxon>Polyporales</taxon>
        <taxon>Polyporaceae</taxon>
        <taxon>Ganoderma</taxon>
    </lineage>
</organism>
<dbReference type="GO" id="GO:0005886">
    <property type="term" value="C:plasma membrane"/>
    <property type="evidence" value="ECO:0007669"/>
    <property type="project" value="TreeGrafter"/>
</dbReference>
<keyword evidence="5" id="KW-0472">Membrane</keyword>
<evidence type="ECO:0000256" key="2">
    <source>
        <dbReference type="ARBA" id="ARBA00022692"/>
    </source>
</evidence>
<dbReference type="PROSITE" id="PS51212">
    <property type="entry name" value="WSC"/>
    <property type="match status" value="2"/>
</dbReference>
<feature type="domain" description="WSC" evidence="8">
    <location>
        <begin position="28"/>
        <end position="121"/>
    </location>
</feature>
<gene>
    <name evidence="9" type="primary">W7N216</name>
</gene>
<accession>A0A5K1JRW7</accession>
<dbReference type="InterPro" id="IPR051836">
    <property type="entry name" value="Kremen_rcpt"/>
</dbReference>
<protein>
    <recommendedName>
        <fullName evidence="8">WSC domain-containing protein</fullName>
    </recommendedName>
</protein>
<sequence>MILTTVLVALALAHATRAFAPPSIPLNWTTLSPCAVDNPARIIADDVTTIVADNTPASCITSCAVLGFGYAGVEFGDECHCGTGLKAPLNDSAAAVCDMACPGDATLACGGAWSIQVRTMLSESLGSILIHKTILTERTLMQVYTVPALRPGTWVYQGCIVDTAEAPAFNTSALQTVASNLDLVNQCLQACAHAGFSFAGVENASECLCTNDGIAAGAIAANETECSSLCLLPGDAGFEFCGGVERLAVFEFTG</sequence>
<dbReference type="PANTHER" id="PTHR24269">
    <property type="entry name" value="KREMEN PROTEIN"/>
    <property type="match status" value="1"/>
</dbReference>